<dbReference type="SUPFAM" id="SSF54719">
    <property type="entry name" value="Fe,Mn superoxide dismutase (SOD), C-terminal domain"/>
    <property type="match status" value="1"/>
</dbReference>
<dbReference type="InterPro" id="IPR036324">
    <property type="entry name" value="Mn/Fe_SOD_N_sf"/>
</dbReference>
<gene>
    <name evidence="9" type="ORF">C6B37_00235</name>
</gene>
<dbReference type="EMBL" id="PUUG01000002">
    <property type="protein sequence ID" value="PQP79971.1"/>
    <property type="molecule type" value="Genomic_DNA"/>
</dbReference>
<dbReference type="PIRSF" id="PIRSF000349">
    <property type="entry name" value="SODismutase"/>
    <property type="match status" value="1"/>
</dbReference>
<evidence type="ECO:0000256" key="2">
    <source>
        <dbReference type="ARBA" id="ARBA00012682"/>
    </source>
</evidence>
<dbReference type="Pfam" id="PF00081">
    <property type="entry name" value="Sod_Fe_N"/>
    <property type="match status" value="1"/>
</dbReference>
<feature type="binding site" evidence="5">
    <location>
        <position position="29"/>
    </location>
    <ligand>
        <name>Mn(2+)</name>
        <dbReference type="ChEBI" id="CHEBI:29035"/>
    </ligand>
</feature>
<evidence type="ECO:0000256" key="4">
    <source>
        <dbReference type="ARBA" id="ARBA00023002"/>
    </source>
</evidence>
<organism evidence="9 10">
    <name type="scientific">Candidatus Phytoplasma phoenicium</name>
    <dbReference type="NCBI Taxonomy" id="198422"/>
    <lineage>
        <taxon>Bacteria</taxon>
        <taxon>Bacillati</taxon>
        <taxon>Mycoplasmatota</taxon>
        <taxon>Mollicutes</taxon>
        <taxon>Acholeplasmatales</taxon>
        <taxon>Acholeplasmataceae</taxon>
        <taxon>Candidatus Phytoplasma</taxon>
        <taxon>16SrIX (Pigeon pea witches'-broom group)</taxon>
    </lineage>
</organism>
<dbReference type="EC" id="1.15.1.1" evidence="2 6"/>
<dbReference type="InterPro" id="IPR019833">
    <property type="entry name" value="Mn/Fe_SOD_BS"/>
</dbReference>
<accession>A0A2S8NVF6</accession>
<feature type="binding site" evidence="5">
    <location>
        <position position="83"/>
    </location>
    <ligand>
        <name>Mn(2+)</name>
        <dbReference type="ChEBI" id="CHEBI:29035"/>
    </ligand>
</feature>
<comment type="function">
    <text evidence="6">Destroys radicals which are normally produced within the cells and which are toxic to biological systems.</text>
</comment>
<evidence type="ECO:0000256" key="3">
    <source>
        <dbReference type="ARBA" id="ARBA00022723"/>
    </source>
</evidence>
<dbReference type="InterPro" id="IPR019831">
    <property type="entry name" value="Mn/Fe_SOD_N"/>
</dbReference>
<dbReference type="Gene3D" id="1.10.287.990">
    <property type="entry name" value="Fe,Mn superoxide dismutase (SOD) domain"/>
    <property type="match status" value="1"/>
</dbReference>
<dbReference type="PROSITE" id="PS00088">
    <property type="entry name" value="SOD_MN"/>
    <property type="match status" value="1"/>
</dbReference>
<name>A0A2S8NVF6_9MOLU</name>
<dbReference type="GO" id="GO:0004784">
    <property type="term" value="F:superoxide dismutase activity"/>
    <property type="evidence" value="ECO:0007669"/>
    <property type="project" value="UniProtKB-EC"/>
</dbReference>
<dbReference type="PANTHER" id="PTHR43595">
    <property type="entry name" value="37S RIBOSOMAL PROTEIN S26, MITOCHONDRIAL"/>
    <property type="match status" value="1"/>
</dbReference>
<dbReference type="InterPro" id="IPR019832">
    <property type="entry name" value="Mn/Fe_SOD_C"/>
</dbReference>
<reference evidence="9 10" key="1">
    <citation type="submission" date="2018-02" db="EMBL/GenBank/DDBJ databases">
        <title>Metagenomics reveals mixed infection of spiroplasma and phytoplasma in chicory.</title>
        <authorList>
            <person name="Polano C."/>
            <person name="Moruzzi S."/>
            <person name="Ermacora P."/>
            <person name="Ferrini F."/>
            <person name="Martini M."/>
            <person name="Firrao G."/>
        </authorList>
    </citation>
    <scope>NUCLEOTIDE SEQUENCE [LARGE SCALE GENOMIC DNA]</scope>
    <source>
        <strain evidence="9 10">ChiP</strain>
    </source>
</reference>
<dbReference type="Gene3D" id="3.55.40.20">
    <property type="entry name" value="Iron/manganese superoxide dismutase, C-terminal domain"/>
    <property type="match status" value="1"/>
</dbReference>
<feature type="binding site" evidence="5">
    <location>
        <position position="167"/>
    </location>
    <ligand>
        <name>Mn(2+)</name>
        <dbReference type="ChEBI" id="CHEBI:29035"/>
    </ligand>
</feature>
<evidence type="ECO:0000313" key="10">
    <source>
        <dbReference type="Proteomes" id="UP000238672"/>
    </source>
</evidence>
<sequence length="199" mass="23486">MFELYKLPKLTYGYDALEPFFDVRTMQIHHTKHHVTYVNNLNSAFSEYSLFGLKLENILKDLTLVPSKVRNVIRNNGGGHWNHSFFWKILKLNTKPTAKILQLIERDLLSLENFQNQFALQAKKLFGSGWTWLIINHQNKLQIVNTSNQDVPLTMGTPLIGLDVWEHAYYLQYQNRRVDYIEAFFSVINWEQVEQNLLK</sequence>
<dbReference type="InterPro" id="IPR001189">
    <property type="entry name" value="Mn/Fe_SOD"/>
</dbReference>
<dbReference type="AlphaFoldDB" id="A0A2S8NVF6"/>
<protein>
    <recommendedName>
        <fullName evidence="2 6">Superoxide dismutase</fullName>
        <ecNumber evidence="2 6">1.15.1.1</ecNumber>
    </recommendedName>
</protein>
<keyword evidence="10" id="KW-1185">Reference proteome</keyword>
<comment type="catalytic activity">
    <reaction evidence="6">
        <text>2 superoxide + 2 H(+) = H2O2 + O2</text>
        <dbReference type="Rhea" id="RHEA:20696"/>
        <dbReference type="ChEBI" id="CHEBI:15378"/>
        <dbReference type="ChEBI" id="CHEBI:15379"/>
        <dbReference type="ChEBI" id="CHEBI:16240"/>
        <dbReference type="ChEBI" id="CHEBI:18421"/>
        <dbReference type="EC" id="1.15.1.1"/>
    </reaction>
</comment>
<dbReference type="GO" id="GO:0005737">
    <property type="term" value="C:cytoplasm"/>
    <property type="evidence" value="ECO:0007669"/>
    <property type="project" value="TreeGrafter"/>
</dbReference>
<proteinExistence type="inferred from homology"/>
<dbReference type="PANTHER" id="PTHR43595:SF2">
    <property type="entry name" value="SMALL RIBOSOMAL SUBUNIT PROTEIN MS42"/>
    <property type="match status" value="1"/>
</dbReference>
<dbReference type="InterPro" id="IPR036314">
    <property type="entry name" value="SOD_C_sf"/>
</dbReference>
<feature type="binding site" evidence="5">
    <location>
        <position position="163"/>
    </location>
    <ligand>
        <name>Mn(2+)</name>
        <dbReference type="ChEBI" id="CHEBI:29035"/>
    </ligand>
</feature>
<evidence type="ECO:0000256" key="5">
    <source>
        <dbReference type="PIRSR" id="PIRSR000349-1"/>
    </source>
</evidence>
<comment type="caution">
    <text evidence="9">The sequence shown here is derived from an EMBL/GenBank/DDBJ whole genome shotgun (WGS) entry which is preliminary data.</text>
</comment>
<feature type="domain" description="Manganese/iron superoxide dismutase N-terminal" evidence="7">
    <location>
        <begin position="5"/>
        <end position="90"/>
    </location>
</feature>
<evidence type="ECO:0000259" key="7">
    <source>
        <dbReference type="Pfam" id="PF00081"/>
    </source>
</evidence>
<keyword evidence="3 5" id="KW-0479">Metal-binding</keyword>
<comment type="similarity">
    <text evidence="1 6">Belongs to the iron/manganese superoxide dismutase family.</text>
</comment>
<dbReference type="GO" id="GO:0046872">
    <property type="term" value="F:metal ion binding"/>
    <property type="evidence" value="ECO:0007669"/>
    <property type="project" value="UniProtKB-KW"/>
</dbReference>
<evidence type="ECO:0000256" key="1">
    <source>
        <dbReference type="ARBA" id="ARBA00008714"/>
    </source>
</evidence>
<dbReference type="Pfam" id="PF02777">
    <property type="entry name" value="Sod_Fe_C"/>
    <property type="match status" value="1"/>
</dbReference>
<keyword evidence="4 6" id="KW-0560">Oxidoreductase</keyword>
<evidence type="ECO:0000256" key="6">
    <source>
        <dbReference type="RuleBase" id="RU000414"/>
    </source>
</evidence>
<evidence type="ECO:0000313" key="9">
    <source>
        <dbReference type="EMBL" id="PQP79971.1"/>
    </source>
</evidence>
<dbReference type="Proteomes" id="UP000238672">
    <property type="component" value="Unassembled WGS sequence"/>
</dbReference>
<feature type="domain" description="Manganese/iron superoxide dismutase C-terminal" evidence="8">
    <location>
        <begin position="96"/>
        <end position="196"/>
    </location>
</feature>
<dbReference type="SUPFAM" id="SSF46609">
    <property type="entry name" value="Fe,Mn superoxide dismutase (SOD), N-terminal domain"/>
    <property type="match status" value="1"/>
</dbReference>
<dbReference type="FunFam" id="1.10.287.990:FF:000001">
    <property type="entry name" value="Superoxide dismutase"/>
    <property type="match status" value="1"/>
</dbReference>
<evidence type="ECO:0000259" key="8">
    <source>
        <dbReference type="Pfam" id="PF02777"/>
    </source>
</evidence>
<dbReference type="PRINTS" id="PR01703">
    <property type="entry name" value="MNSODISMTASE"/>
</dbReference>